<keyword evidence="4" id="KW-0677">Repeat</keyword>
<reference evidence="9 10" key="1">
    <citation type="journal article" date="2021" name="Elife">
        <title>Chloroplast acquisition without the gene transfer in kleptoplastic sea slugs, Plakobranchus ocellatus.</title>
        <authorList>
            <person name="Maeda T."/>
            <person name="Takahashi S."/>
            <person name="Yoshida T."/>
            <person name="Shimamura S."/>
            <person name="Takaki Y."/>
            <person name="Nagai Y."/>
            <person name="Toyoda A."/>
            <person name="Suzuki Y."/>
            <person name="Arimoto A."/>
            <person name="Ishii H."/>
            <person name="Satoh N."/>
            <person name="Nishiyama T."/>
            <person name="Hasebe M."/>
            <person name="Maruyama T."/>
            <person name="Minagawa J."/>
            <person name="Obokata J."/>
            <person name="Shigenobu S."/>
        </authorList>
    </citation>
    <scope>NUCLEOTIDE SEQUENCE [LARGE SCALE GENOMIC DNA]</scope>
</reference>
<organism evidence="9 10">
    <name type="scientific">Elysia marginata</name>
    <dbReference type="NCBI Taxonomy" id="1093978"/>
    <lineage>
        <taxon>Eukaryota</taxon>
        <taxon>Metazoa</taxon>
        <taxon>Spiralia</taxon>
        <taxon>Lophotrochozoa</taxon>
        <taxon>Mollusca</taxon>
        <taxon>Gastropoda</taxon>
        <taxon>Heterobranchia</taxon>
        <taxon>Euthyneura</taxon>
        <taxon>Panpulmonata</taxon>
        <taxon>Sacoglossa</taxon>
        <taxon>Placobranchoidea</taxon>
        <taxon>Plakobranchidae</taxon>
        <taxon>Elysia</taxon>
    </lineage>
</organism>
<sequence>GDFVRNQVSGKGTYTWKDGSTYVGDVCNGKRHGFGTFRTGNGMISYTGDWCMGQRHGKGRMDYDPEGKSYYEGDWVKGIKHGWGTRQYPSGNIYHGMWFNNVRHGEGTMKWLDRDQVYAGQWENGIQVEFLTNIMLCLMIIS</sequence>
<evidence type="ECO:0000256" key="6">
    <source>
        <dbReference type="ARBA" id="ARBA00023069"/>
    </source>
</evidence>
<comment type="caution">
    <text evidence="9">The sequence shown here is derived from an EMBL/GenBank/DDBJ whole genome shotgun (WGS) entry which is preliminary data.</text>
</comment>
<protein>
    <submittedName>
        <fullName evidence="9">Radial spoke head 10 homolog B-like</fullName>
    </submittedName>
</protein>
<dbReference type="GO" id="GO:0005930">
    <property type="term" value="C:axoneme"/>
    <property type="evidence" value="ECO:0007669"/>
    <property type="project" value="UniProtKB-SubCell"/>
</dbReference>
<dbReference type="Proteomes" id="UP000762676">
    <property type="component" value="Unassembled WGS sequence"/>
</dbReference>
<dbReference type="Pfam" id="PF02493">
    <property type="entry name" value="MORN"/>
    <property type="match status" value="6"/>
</dbReference>
<evidence type="ECO:0000256" key="4">
    <source>
        <dbReference type="ARBA" id="ARBA00022737"/>
    </source>
</evidence>
<dbReference type="SMART" id="SM00698">
    <property type="entry name" value="MORN"/>
    <property type="match status" value="5"/>
</dbReference>
<dbReference type="AlphaFoldDB" id="A0AAV4JDF3"/>
<dbReference type="GO" id="GO:0031514">
    <property type="term" value="C:motile cilium"/>
    <property type="evidence" value="ECO:0007669"/>
    <property type="project" value="UniProtKB-SubCell"/>
</dbReference>
<keyword evidence="7" id="KW-0206">Cytoskeleton</keyword>
<evidence type="ECO:0000313" key="9">
    <source>
        <dbReference type="EMBL" id="GFS19017.1"/>
    </source>
</evidence>
<accession>A0AAV4JDF3</accession>
<dbReference type="SUPFAM" id="SSF82185">
    <property type="entry name" value="Histone H3 K4-specific methyltransferase SET7/9 N-terminal domain"/>
    <property type="match status" value="2"/>
</dbReference>
<evidence type="ECO:0000256" key="8">
    <source>
        <dbReference type="ARBA" id="ARBA00023273"/>
    </source>
</evidence>
<feature type="non-terminal residue" evidence="9">
    <location>
        <position position="1"/>
    </location>
</feature>
<keyword evidence="6" id="KW-0969">Cilium</keyword>
<evidence type="ECO:0000256" key="7">
    <source>
        <dbReference type="ARBA" id="ARBA00023212"/>
    </source>
</evidence>
<proteinExistence type="predicted"/>
<keyword evidence="5" id="KW-0282">Flagellum</keyword>
<keyword evidence="8" id="KW-0966">Cell projection</keyword>
<evidence type="ECO:0000256" key="5">
    <source>
        <dbReference type="ARBA" id="ARBA00022846"/>
    </source>
</evidence>
<evidence type="ECO:0000256" key="1">
    <source>
        <dbReference type="ARBA" id="ARBA00004230"/>
    </source>
</evidence>
<keyword evidence="10" id="KW-1185">Reference proteome</keyword>
<comment type="subcellular location">
    <subcellularLocation>
        <location evidence="1">Cell projection</location>
        <location evidence="1">Cilium</location>
        <location evidence="1">Flagellum</location>
    </subcellularLocation>
    <subcellularLocation>
        <location evidence="2">Cytoplasm</location>
        <location evidence="2">Cytoskeleton</location>
        <location evidence="2">Cilium axoneme</location>
    </subcellularLocation>
</comment>
<dbReference type="PANTHER" id="PTHR46613">
    <property type="entry name" value="RADIAL SPOKE HEAD 10 HOMOLOG B-RELATED"/>
    <property type="match status" value="1"/>
</dbReference>
<dbReference type="InterPro" id="IPR003409">
    <property type="entry name" value="MORN"/>
</dbReference>
<dbReference type="Gene3D" id="2.20.110.10">
    <property type="entry name" value="Histone H3 K4-specific methyltransferase SET7/9 N-terminal domain"/>
    <property type="match status" value="2"/>
</dbReference>
<gene>
    <name evidence="9" type="ORF">ElyMa_001536200</name>
</gene>
<evidence type="ECO:0000256" key="2">
    <source>
        <dbReference type="ARBA" id="ARBA00004430"/>
    </source>
</evidence>
<evidence type="ECO:0000256" key="3">
    <source>
        <dbReference type="ARBA" id="ARBA00022490"/>
    </source>
</evidence>
<keyword evidence="3" id="KW-0963">Cytoplasm</keyword>
<dbReference type="PANTHER" id="PTHR46613:SF1">
    <property type="entry name" value="RADIAL SPOKE HEAD 10 HOMOLOG B-RELATED"/>
    <property type="match status" value="1"/>
</dbReference>
<dbReference type="EMBL" id="BMAT01003037">
    <property type="protein sequence ID" value="GFS19017.1"/>
    <property type="molecule type" value="Genomic_DNA"/>
</dbReference>
<evidence type="ECO:0000313" key="10">
    <source>
        <dbReference type="Proteomes" id="UP000762676"/>
    </source>
</evidence>
<name>A0AAV4JDF3_9GAST</name>